<dbReference type="Pfam" id="PF06177">
    <property type="entry name" value="QueT"/>
    <property type="match status" value="1"/>
</dbReference>
<keyword evidence="1" id="KW-0472">Membrane</keyword>
<feature type="transmembrane region" description="Helical" evidence="1">
    <location>
        <begin position="12"/>
        <end position="35"/>
    </location>
</feature>
<protein>
    <submittedName>
        <fullName evidence="2">QueT transporter family protein</fullName>
    </submittedName>
</protein>
<name>A0A9D2NW66_9FIRM</name>
<proteinExistence type="predicted"/>
<dbReference type="InterPro" id="IPR010387">
    <property type="entry name" value="QueT"/>
</dbReference>
<feature type="transmembrane region" description="Helical" evidence="1">
    <location>
        <begin position="77"/>
        <end position="94"/>
    </location>
</feature>
<feature type="transmembrane region" description="Helical" evidence="1">
    <location>
        <begin position="128"/>
        <end position="154"/>
    </location>
</feature>
<evidence type="ECO:0000256" key="1">
    <source>
        <dbReference type="SAM" id="Phobius"/>
    </source>
</evidence>
<keyword evidence="1" id="KW-0812">Transmembrane</keyword>
<dbReference type="PANTHER" id="PTHR40044">
    <property type="entry name" value="INTEGRAL MEMBRANE PROTEIN-RELATED"/>
    <property type="match status" value="1"/>
</dbReference>
<sequence>MKTFRQNRVLFMAQAAMIAAIYVVLTVIGASFSFGPIQVRISEALTILPAFTPAGIPGVFLGCLISNIITGALLPDIIFGSLATLIAAVGTWLLRNKSRFLAPVPPILANAVIVPFVLKYAYMEPLPIPFMMLTVGLGEVISCGVLGMLLYTALSQYKNIIFKTAV</sequence>
<gene>
    <name evidence="2" type="ORF">H9757_02730</name>
</gene>
<reference evidence="2" key="2">
    <citation type="submission" date="2021-04" db="EMBL/GenBank/DDBJ databases">
        <authorList>
            <person name="Gilroy R."/>
        </authorList>
    </citation>
    <scope>NUCLEOTIDE SEQUENCE</scope>
    <source>
        <strain evidence="2">ChiGjej1B1-1692</strain>
    </source>
</reference>
<feature type="transmembrane region" description="Helical" evidence="1">
    <location>
        <begin position="47"/>
        <end position="71"/>
    </location>
</feature>
<reference evidence="2" key="1">
    <citation type="journal article" date="2021" name="PeerJ">
        <title>Extensive microbial diversity within the chicken gut microbiome revealed by metagenomics and culture.</title>
        <authorList>
            <person name="Gilroy R."/>
            <person name="Ravi A."/>
            <person name="Getino M."/>
            <person name="Pursley I."/>
            <person name="Horton D.L."/>
            <person name="Alikhan N.F."/>
            <person name="Baker D."/>
            <person name="Gharbi K."/>
            <person name="Hall N."/>
            <person name="Watson M."/>
            <person name="Adriaenssens E.M."/>
            <person name="Foster-Nyarko E."/>
            <person name="Jarju S."/>
            <person name="Secka A."/>
            <person name="Antonio M."/>
            <person name="Oren A."/>
            <person name="Chaudhuri R.R."/>
            <person name="La Ragione R."/>
            <person name="Hildebrand F."/>
            <person name="Pallen M.J."/>
        </authorList>
    </citation>
    <scope>NUCLEOTIDE SEQUENCE</scope>
    <source>
        <strain evidence="2">ChiGjej1B1-1692</strain>
    </source>
</reference>
<organism evidence="2 3">
    <name type="scientific">Candidatus Mediterraneibacter faecigallinarum</name>
    <dbReference type="NCBI Taxonomy" id="2838669"/>
    <lineage>
        <taxon>Bacteria</taxon>
        <taxon>Bacillati</taxon>
        <taxon>Bacillota</taxon>
        <taxon>Clostridia</taxon>
        <taxon>Lachnospirales</taxon>
        <taxon>Lachnospiraceae</taxon>
        <taxon>Mediterraneibacter</taxon>
    </lineage>
</organism>
<evidence type="ECO:0000313" key="2">
    <source>
        <dbReference type="EMBL" id="HJC37968.1"/>
    </source>
</evidence>
<dbReference type="Proteomes" id="UP000823894">
    <property type="component" value="Unassembled WGS sequence"/>
</dbReference>
<accession>A0A9D2NW66</accession>
<feature type="transmembrane region" description="Helical" evidence="1">
    <location>
        <begin position="101"/>
        <end position="122"/>
    </location>
</feature>
<dbReference type="PANTHER" id="PTHR40044:SF1">
    <property type="entry name" value="INTEGRAL MEMBRANE PROTEIN"/>
    <property type="match status" value="1"/>
</dbReference>
<keyword evidence="1" id="KW-1133">Transmembrane helix</keyword>
<dbReference type="PIRSF" id="PIRSF031501">
    <property type="entry name" value="QueT"/>
    <property type="match status" value="1"/>
</dbReference>
<evidence type="ECO:0000313" key="3">
    <source>
        <dbReference type="Proteomes" id="UP000823894"/>
    </source>
</evidence>
<dbReference type="AlphaFoldDB" id="A0A9D2NW66"/>
<comment type="caution">
    <text evidence="2">The sequence shown here is derived from an EMBL/GenBank/DDBJ whole genome shotgun (WGS) entry which is preliminary data.</text>
</comment>
<dbReference type="EMBL" id="DWWK01000034">
    <property type="protein sequence ID" value="HJC37968.1"/>
    <property type="molecule type" value="Genomic_DNA"/>
</dbReference>